<feature type="transmembrane region" description="Helical" evidence="1">
    <location>
        <begin position="434"/>
        <end position="455"/>
    </location>
</feature>
<reference evidence="2 3" key="1">
    <citation type="submission" date="2024-09" db="EMBL/GenBank/DDBJ databases">
        <authorList>
            <person name="Sun Q."/>
            <person name="Mori K."/>
        </authorList>
    </citation>
    <scope>NUCLEOTIDE SEQUENCE [LARGE SCALE GENOMIC DNA]</scope>
    <source>
        <strain evidence="2 3">TBRC 4576</strain>
    </source>
</reference>
<dbReference type="RefSeq" id="WP_137642813.1">
    <property type="nucleotide sequence ID" value="NZ_BJEA01000011.1"/>
</dbReference>
<feature type="transmembrane region" description="Helical" evidence="1">
    <location>
        <begin position="403"/>
        <end position="422"/>
    </location>
</feature>
<evidence type="ECO:0000313" key="2">
    <source>
        <dbReference type="EMBL" id="MFB9768359.1"/>
    </source>
</evidence>
<proteinExistence type="predicted"/>
<dbReference type="Proteomes" id="UP001589691">
    <property type="component" value="Unassembled WGS sequence"/>
</dbReference>
<feature type="transmembrane region" description="Helical" evidence="1">
    <location>
        <begin position="119"/>
        <end position="138"/>
    </location>
</feature>
<keyword evidence="1" id="KW-1133">Transmembrane helix</keyword>
<evidence type="ECO:0008006" key="4">
    <source>
        <dbReference type="Google" id="ProtNLM"/>
    </source>
</evidence>
<feature type="transmembrane region" description="Helical" evidence="1">
    <location>
        <begin position="150"/>
        <end position="171"/>
    </location>
</feature>
<feature type="transmembrane region" description="Helical" evidence="1">
    <location>
        <begin position="201"/>
        <end position="217"/>
    </location>
</feature>
<evidence type="ECO:0000313" key="3">
    <source>
        <dbReference type="Proteomes" id="UP001589691"/>
    </source>
</evidence>
<feature type="transmembrane region" description="Helical" evidence="1">
    <location>
        <begin position="247"/>
        <end position="267"/>
    </location>
</feature>
<feature type="transmembrane region" description="Helical" evidence="1">
    <location>
        <begin position="177"/>
        <end position="194"/>
    </location>
</feature>
<keyword evidence="3" id="KW-1185">Reference proteome</keyword>
<comment type="caution">
    <text evidence="2">The sequence shown here is derived from an EMBL/GenBank/DDBJ whole genome shotgun (WGS) entry which is preliminary data.</text>
</comment>
<feature type="transmembrane region" description="Helical" evidence="1">
    <location>
        <begin position="223"/>
        <end position="240"/>
    </location>
</feature>
<keyword evidence="1" id="KW-0472">Membrane</keyword>
<dbReference type="EMBL" id="JBHLZY010000001">
    <property type="protein sequence ID" value="MFB9768359.1"/>
    <property type="molecule type" value="Genomic_DNA"/>
</dbReference>
<evidence type="ECO:0000256" key="1">
    <source>
        <dbReference type="SAM" id="Phobius"/>
    </source>
</evidence>
<organism evidence="2 3">
    <name type="scientific">Lactiplantibacillus modestisalitolerans</name>
    <dbReference type="NCBI Taxonomy" id="1457219"/>
    <lineage>
        <taxon>Bacteria</taxon>
        <taxon>Bacillati</taxon>
        <taxon>Bacillota</taxon>
        <taxon>Bacilli</taxon>
        <taxon>Lactobacillales</taxon>
        <taxon>Lactobacillaceae</taxon>
        <taxon>Lactiplantibacillus</taxon>
    </lineage>
</organism>
<feature type="transmembrane region" description="Helical" evidence="1">
    <location>
        <begin position="20"/>
        <end position="44"/>
    </location>
</feature>
<keyword evidence="1" id="KW-0812">Transmembrane</keyword>
<feature type="transmembrane region" description="Helical" evidence="1">
    <location>
        <begin position="467"/>
        <end position="485"/>
    </location>
</feature>
<gene>
    <name evidence="2" type="ORF">ACFFLI_00510</name>
</gene>
<sequence length="498" mass="56081">MSVGQLKRLGARCGTQIKRLLPPPVFAVLLCALLAGFLCFVPPINGLADNGDFYRVMYTNGIYKLLGTDYHYFDYVTQKFGLMKYYNEYRSVNFSSQPLFVRLAVLLNKLFYSKTVFDIRWMGVVNYAFYLGSIYLLTDALTYPVKRWRNYVIAGLVVLVFGDSSFTLYFNSFFAEPQMLSLTLYAFAAILLLARQRYRRRWPLVLLYVVSSVLLITSKSQNAPLALSLIVVAIGLFFLPRFKAQRVALIGAMLVLLVTGGLTYILIGKEFVDINSYQTFSHGVLTQTDDPSKALAKSGVDQQYALMQNQDYYAKQFATIRANGPYVKHNLLNQVDFGWVVKYYATHLKQFGRLLDLAAADVMITQVKAVGDYVQASGAPPGKQVTFFTLYSQVAGAFFPQKFAFNCLLALALIMVYAVGFYNDLKAGAFEGILRFFLVLGYLTMFIFVPVISIIGDGDADLAKHLFMVPVSIDLIFLLFVSDCLNHRLWHAYRKGGA</sequence>
<accession>A0ABV5WQG8</accession>
<protein>
    <recommendedName>
        <fullName evidence="4">Integral membrane protein</fullName>
    </recommendedName>
</protein>
<name>A0ABV5WQG8_9LACO</name>